<reference evidence="2 3" key="2">
    <citation type="submission" date="2018-11" db="EMBL/GenBank/DDBJ databases">
        <authorList>
            <consortium name="Pathogen Informatics"/>
        </authorList>
    </citation>
    <scope>NUCLEOTIDE SEQUENCE [LARGE SCALE GENOMIC DNA]</scope>
</reference>
<evidence type="ECO:0000313" key="4">
    <source>
        <dbReference type="WBParaSite" id="TCLT_0000106401-mRNA-1"/>
    </source>
</evidence>
<dbReference type="AlphaFoldDB" id="A0A0N5CLR7"/>
<dbReference type="OrthoDB" id="5797155at2759"/>
<protein>
    <submittedName>
        <fullName evidence="2 4">Uncharacterized protein</fullName>
    </submittedName>
</protein>
<dbReference type="Proteomes" id="UP000276776">
    <property type="component" value="Unassembled WGS sequence"/>
</dbReference>
<organism evidence="4">
    <name type="scientific">Thelazia callipaeda</name>
    <name type="common">Oriental eyeworm</name>
    <name type="synonym">Parasitic nematode</name>
    <dbReference type="NCBI Taxonomy" id="103827"/>
    <lineage>
        <taxon>Eukaryota</taxon>
        <taxon>Metazoa</taxon>
        <taxon>Ecdysozoa</taxon>
        <taxon>Nematoda</taxon>
        <taxon>Chromadorea</taxon>
        <taxon>Rhabditida</taxon>
        <taxon>Spirurina</taxon>
        <taxon>Spiruromorpha</taxon>
        <taxon>Thelazioidea</taxon>
        <taxon>Thelaziidae</taxon>
        <taxon>Thelazia</taxon>
    </lineage>
</organism>
<dbReference type="EMBL" id="UYYF01000112">
    <property type="protein sequence ID" value="VDM96301.1"/>
    <property type="molecule type" value="Genomic_DNA"/>
</dbReference>
<dbReference type="WBParaSite" id="TCLT_0000106401-mRNA-1">
    <property type="protein sequence ID" value="TCLT_0000106401-mRNA-1"/>
    <property type="gene ID" value="TCLT_0000106401"/>
</dbReference>
<reference evidence="4" key="1">
    <citation type="submission" date="2017-02" db="UniProtKB">
        <authorList>
            <consortium name="WormBaseParasite"/>
        </authorList>
    </citation>
    <scope>IDENTIFICATION</scope>
</reference>
<keyword evidence="3" id="KW-1185">Reference proteome</keyword>
<sequence>MYYPIFLVLLFVFNAQLLSASIVNENHPIMEKRLHSLMLLRGNRLYRAKDLPKYAPKGEKQEWYWRYNVSERPEKNDNYYIPYSLAYY</sequence>
<accession>A0A0N5CLR7</accession>
<gene>
    <name evidence="2" type="ORF">TCLT_LOCUS1065</name>
</gene>
<feature type="chain" id="PRO_5043126216" evidence="1">
    <location>
        <begin position="21"/>
        <end position="88"/>
    </location>
</feature>
<evidence type="ECO:0000256" key="1">
    <source>
        <dbReference type="SAM" id="SignalP"/>
    </source>
</evidence>
<feature type="signal peptide" evidence="1">
    <location>
        <begin position="1"/>
        <end position="20"/>
    </location>
</feature>
<proteinExistence type="predicted"/>
<keyword evidence="1" id="KW-0732">Signal</keyword>
<evidence type="ECO:0000313" key="2">
    <source>
        <dbReference type="EMBL" id="VDM96301.1"/>
    </source>
</evidence>
<evidence type="ECO:0000313" key="3">
    <source>
        <dbReference type="Proteomes" id="UP000276776"/>
    </source>
</evidence>
<name>A0A0N5CLR7_THECL</name>